<organism evidence="2 3">
    <name type="scientific">Nyssa sinensis</name>
    <dbReference type="NCBI Taxonomy" id="561372"/>
    <lineage>
        <taxon>Eukaryota</taxon>
        <taxon>Viridiplantae</taxon>
        <taxon>Streptophyta</taxon>
        <taxon>Embryophyta</taxon>
        <taxon>Tracheophyta</taxon>
        <taxon>Spermatophyta</taxon>
        <taxon>Magnoliopsida</taxon>
        <taxon>eudicotyledons</taxon>
        <taxon>Gunneridae</taxon>
        <taxon>Pentapetalae</taxon>
        <taxon>asterids</taxon>
        <taxon>Cornales</taxon>
        <taxon>Nyssaceae</taxon>
        <taxon>Nyssa</taxon>
    </lineage>
</organism>
<dbReference type="Proteomes" id="UP000325577">
    <property type="component" value="Linkage Group LG19"/>
</dbReference>
<evidence type="ECO:0008006" key="4">
    <source>
        <dbReference type="Google" id="ProtNLM"/>
    </source>
</evidence>
<name>A0A5J5AR36_9ASTE</name>
<evidence type="ECO:0000256" key="1">
    <source>
        <dbReference type="SAM" id="Phobius"/>
    </source>
</evidence>
<sequence>MKKPSIFRASLEETIFGAAFVTVFALLQLPYEKIDGNPIPTIIFKNKPAFFHAFVLSLNFAFSGAVMAISLRERYTGIARNCRRLAIVSIAMAVGILVCHQL</sequence>
<protein>
    <recommendedName>
        <fullName evidence="4">PGG domain-containing protein</fullName>
    </recommendedName>
</protein>
<dbReference type="AlphaFoldDB" id="A0A5J5AR36"/>
<proteinExistence type="predicted"/>
<feature type="transmembrane region" description="Helical" evidence="1">
    <location>
        <begin position="49"/>
        <end position="69"/>
    </location>
</feature>
<dbReference type="OrthoDB" id="1716910at2759"/>
<feature type="transmembrane region" description="Helical" evidence="1">
    <location>
        <begin position="81"/>
        <end position="98"/>
    </location>
</feature>
<keyword evidence="1" id="KW-0812">Transmembrane</keyword>
<evidence type="ECO:0000313" key="2">
    <source>
        <dbReference type="EMBL" id="KAA8532824.1"/>
    </source>
</evidence>
<accession>A0A5J5AR36</accession>
<keyword evidence="1" id="KW-0472">Membrane</keyword>
<evidence type="ECO:0000313" key="3">
    <source>
        <dbReference type="Proteomes" id="UP000325577"/>
    </source>
</evidence>
<keyword evidence="1" id="KW-1133">Transmembrane helix</keyword>
<reference evidence="2 3" key="1">
    <citation type="submission" date="2019-09" db="EMBL/GenBank/DDBJ databases">
        <title>A chromosome-level genome assembly of the Chinese tupelo Nyssa sinensis.</title>
        <authorList>
            <person name="Yang X."/>
            <person name="Kang M."/>
            <person name="Yang Y."/>
            <person name="Xiong H."/>
            <person name="Wang M."/>
            <person name="Zhang Z."/>
            <person name="Wang Z."/>
            <person name="Wu H."/>
            <person name="Ma T."/>
            <person name="Liu J."/>
            <person name="Xi Z."/>
        </authorList>
    </citation>
    <scope>NUCLEOTIDE SEQUENCE [LARGE SCALE GENOMIC DNA]</scope>
    <source>
        <strain evidence="2">J267</strain>
        <tissue evidence="2">Leaf</tissue>
    </source>
</reference>
<feature type="transmembrane region" description="Helical" evidence="1">
    <location>
        <begin position="12"/>
        <end position="29"/>
    </location>
</feature>
<gene>
    <name evidence="2" type="ORF">F0562_033060</name>
</gene>
<keyword evidence="3" id="KW-1185">Reference proteome</keyword>
<dbReference type="EMBL" id="CM018042">
    <property type="protein sequence ID" value="KAA8532824.1"/>
    <property type="molecule type" value="Genomic_DNA"/>
</dbReference>